<evidence type="ECO:0000313" key="6">
    <source>
        <dbReference type="Proteomes" id="UP000632828"/>
    </source>
</evidence>
<dbReference type="SUPFAM" id="SSF54862">
    <property type="entry name" value="4Fe-4S ferredoxins"/>
    <property type="match status" value="1"/>
</dbReference>
<dbReference type="Gene3D" id="3.30.70.20">
    <property type="match status" value="1"/>
</dbReference>
<evidence type="ECO:0000256" key="1">
    <source>
        <dbReference type="ARBA" id="ARBA00022723"/>
    </source>
</evidence>
<reference evidence="5" key="1">
    <citation type="submission" date="2020-09" db="EMBL/GenBank/DDBJ databases">
        <title>Pelobacter alkaliphilus sp. nov., a novel anaerobic arsenate-reducing bacterium from terrestrial mud volcano.</title>
        <authorList>
            <person name="Khomyakova M.A."/>
            <person name="Merkel A.Y."/>
            <person name="Slobodkin A.I."/>
        </authorList>
    </citation>
    <scope>NUCLEOTIDE SEQUENCE</scope>
    <source>
        <strain evidence="5">M08fum</strain>
    </source>
</reference>
<comment type="caution">
    <text evidence="5">The sequence shown here is derived from an EMBL/GenBank/DDBJ whole genome shotgun (WGS) entry which is preliminary data.</text>
</comment>
<dbReference type="PROSITE" id="PS00198">
    <property type="entry name" value="4FE4S_FER_1"/>
    <property type="match status" value="2"/>
</dbReference>
<evidence type="ECO:0000259" key="4">
    <source>
        <dbReference type="PROSITE" id="PS51379"/>
    </source>
</evidence>
<dbReference type="Pfam" id="PF12838">
    <property type="entry name" value="Fer4_7"/>
    <property type="match status" value="1"/>
</dbReference>
<feature type="domain" description="4Fe-4S ferredoxin-type" evidence="4">
    <location>
        <begin position="1"/>
        <end position="29"/>
    </location>
</feature>
<keyword evidence="1" id="KW-0479">Metal-binding</keyword>
<keyword evidence="3" id="KW-0411">Iron-sulfur</keyword>
<feature type="domain" description="4Fe-4S ferredoxin-type" evidence="4">
    <location>
        <begin position="37"/>
        <end position="66"/>
    </location>
</feature>
<accession>A0A8J6UGM3</accession>
<name>A0A8J6UGM3_9BACT</name>
<evidence type="ECO:0000313" key="5">
    <source>
        <dbReference type="EMBL" id="MBD1400018.1"/>
    </source>
</evidence>
<keyword evidence="2" id="KW-0408">Iron</keyword>
<proteinExistence type="predicted"/>
<dbReference type="AlphaFoldDB" id="A0A8J6UGM3"/>
<dbReference type="InterPro" id="IPR017896">
    <property type="entry name" value="4Fe4S_Fe-S-bd"/>
</dbReference>
<dbReference type="Proteomes" id="UP000632828">
    <property type="component" value="Unassembled WGS sequence"/>
</dbReference>
<evidence type="ECO:0000256" key="3">
    <source>
        <dbReference type="ARBA" id="ARBA00023014"/>
    </source>
</evidence>
<dbReference type="PROSITE" id="PS51379">
    <property type="entry name" value="4FE4S_FER_2"/>
    <property type="match status" value="2"/>
</dbReference>
<dbReference type="EMBL" id="JACWUN010000004">
    <property type="protein sequence ID" value="MBD1400018.1"/>
    <property type="molecule type" value="Genomic_DNA"/>
</dbReference>
<keyword evidence="6" id="KW-1185">Reference proteome</keyword>
<protein>
    <submittedName>
        <fullName evidence="5">4Fe-4S binding protein</fullName>
    </submittedName>
</protein>
<evidence type="ECO:0000256" key="2">
    <source>
        <dbReference type="ARBA" id="ARBA00023004"/>
    </source>
</evidence>
<dbReference type="GO" id="GO:0046872">
    <property type="term" value="F:metal ion binding"/>
    <property type="evidence" value="ECO:0007669"/>
    <property type="project" value="UniProtKB-KW"/>
</dbReference>
<dbReference type="InterPro" id="IPR017900">
    <property type="entry name" value="4Fe4S_Fe_S_CS"/>
</dbReference>
<organism evidence="5 6">
    <name type="scientific">Pelovirga terrestris</name>
    <dbReference type="NCBI Taxonomy" id="2771352"/>
    <lineage>
        <taxon>Bacteria</taxon>
        <taxon>Pseudomonadati</taxon>
        <taxon>Thermodesulfobacteriota</taxon>
        <taxon>Desulfuromonadia</taxon>
        <taxon>Geobacterales</taxon>
        <taxon>Geobacteraceae</taxon>
        <taxon>Pelovirga</taxon>
    </lineage>
</organism>
<dbReference type="GO" id="GO:0051536">
    <property type="term" value="F:iron-sulfur cluster binding"/>
    <property type="evidence" value="ECO:0007669"/>
    <property type="project" value="UniProtKB-KW"/>
</dbReference>
<sequence length="66" mass="6844">MAVIISERCSGCGACVSACPFAALTLLTDQPRGRGKKRAVVDPCLCCNCGGCIDQCPLNAINLTLK</sequence>
<gene>
    <name evidence="5" type="ORF">ICT70_04965</name>
</gene>